<evidence type="ECO:0000259" key="5">
    <source>
        <dbReference type="Pfam" id="PF00447"/>
    </source>
</evidence>
<evidence type="ECO:0000313" key="6">
    <source>
        <dbReference type="EMBL" id="ELU43445.1"/>
    </source>
</evidence>
<organism evidence="6 7">
    <name type="scientific">Thanatephorus cucumeris (strain AG1-IA)</name>
    <name type="common">Rice sheath blight fungus</name>
    <name type="synonym">Rhizoctonia solani</name>
    <dbReference type="NCBI Taxonomy" id="983506"/>
    <lineage>
        <taxon>Eukaryota</taxon>
        <taxon>Fungi</taxon>
        <taxon>Dikarya</taxon>
        <taxon>Basidiomycota</taxon>
        <taxon>Agaricomycotina</taxon>
        <taxon>Agaricomycetes</taxon>
        <taxon>Cantharellales</taxon>
        <taxon>Ceratobasidiaceae</taxon>
        <taxon>Rhizoctonia</taxon>
        <taxon>Rhizoctonia solani AG-1</taxon>
    </lineage>
</organism>
<dbReference type="Proteomes" id="UP000011668">
    <property type="component" value="Unassembled WGS sequence"/>
</dbReference>
<dbReference type="Pfam" id="PF00447">
    <property type="entry name" value="HSF_DNA-bind"/>
    <property type="match status" value="1"/>
</dbReference>
<gene>
    <name evidence="6" type="ORF">AG1IA_02527</name>
</gene>
<dbReference type="InterPro" id="IPR036388">
    <property type="entry name" value="WH-like_DNA-bd_sf"/>
</dbReference>
<dbReference type="InterPro" id="IPR036390">
    <property type="entry name" value="WH_DNA-bd_sf"/>
</dbReference>
<feature type="region of interest" description="Disordered" evidence="4">
    <location>
        <begin position="519"/>
        <end position="594"/>
    </location>
</feature>
<keyword evidence="2 6" id="KW-0238">DNA-binding</keyword>
<feature type="compositionally biased region" description="Polar residues" evidence="4">
    <location>
        <begin position="575"/>
        <end position="586"/>
    </location>
</feature>
<evidence type="ECO:0000256" key="2">
    <source>
        <dbReference type="ARBA" id="ARBA00023125"/>
    </source>
</evidence>
<evidence type="ECO:0000256" key="4">
    <source>
        <dbReference type="SAM" id="MobiDB-lite"/>
    </source>
</evidence>
<dbReference type="Gene3D" id="1.10.10.10">
    <property type="entry name" value="Winged helix-like DNA-binding domain superfamily/Winged helix DNA-binding domain"/>
    <property type="match status" value="1"/>
</dbReference>
<dbReference type="GO" id="GO:0003700">
    <property type="term" value="F:DNA-binding transcription factor activity"/>
    <property type="evidence" value="ECO:0007669"/>
    <property type="project" value="InterPro"/>
</dbReference>
<protein>
    <submittedName>
        <fullName evidence="6">HSF-type DNA-binding domain-containing protein</fullName>
    </submittedName>
</protein>
<proteinExistence type="predicted"/>
<feature type="region of interest" description="Disordered" evidence="4">
    <location>
        <begin position="58"/>
        <end position="78"/>
    </location>
</feature>
<comment type="caution">
    <text evidence="6">The sequence shown here is derived from an EMBL/GenBank/DDBJ whole genome shotgun (WGS) entry which is preliminary data.</text>
</comment>
<dbReference type="GO" id="GO:0043565">
    <property type="term" value="F:sequence-specific DNA binding"/>
    <property type="evidence" value="ECO:0007669"/>
    <property type="project" value="InterPro"/>
</dbReference>
<dbReference type="HOGENOM" id="CLU_026033_0_0_1"/>
<evidence type="ECO:0000313" key="7">
    <source>
        <dbReference type="Proteomes" id="UP000011668"/>
    </source>
</evidence>
<feature type="compositionally biased region" description="Polar residues" evidence="4">
    <location>
        <begin position="238"/>
        <end position="248"/>
    </location>
</feature>
<evidence type="ECO:0000256" key="3">
    <source>
        <dbReference type="ARBA" id="ARBA00023242"/>
    </source>
</evidence>
<keyword evidence="3" id="KW-0539">Nucleus</keyword>
<dbReference type="AlphaFoldDB" id="L8WZN2"/>
<accession>L8WZN2</accession>
<dbReference type="STRING" id="983506.L8WZN2"/>
<comment type="subcellular location">
    <subcellularLocation>
        <location evidence="1">Nucleus</location>
    </subcellularLocation>
</comment>
<reference evidence="6 7" key="1">
    <citation type="journal article" date="2013" name="Nat. Commun.">
        <title>The evolution and pathogenic mechanisms of the rice sheath blight pathogen.</title>
        <authorList>
            <person name="Zheng A."/>
            <person name="Lin R."/>
            <person name="Xu L."/>
            <person name="Qin P."/>
            <person name="Tang C."/>
            <person name="Ai P."/>
            <person name="Zhang D."/>
            <person name="Liu Y."/>
            <person name="Sun Z."/>
            <person name="Feng H."/>
            <person name="Wang Y."/>
            <person name="Chen Y."/>
            <person name="Liang X."/>
            <person name="Fu R."/>
            <person name="Li Q."/>
            <person name="Zhang J."/>
            <person name="Yu X."/>
            <person name="Xie Z."/>
            <person name="Ding L."/>
            <person name="Guan P."/>
            <person name="Tang J."/>
            <person name="Liang Y."/>
            <person name="Wang S."/>
            <person name="Deng Q."/>
            <person name="Li S."/>
            <person name="Zhu J."/>
            <person name="Wang L."/>
            <person name="Liu H."/>
            <person name="Li P."/>
        </authorList>
    </citation>
    <scope>NUCLEOTIDE SEQUENCE [LARGE SCALE GENOMIC DNA]</scope>
    <source>
        <strain evidence="7">AG-1 IA</strain>
    </source>
</reference>
<dbReference type="InterPro" id="IPR000232">
    <property type="entry name" value="HSF_DNA-bd"/>
</dbReference>
<dbReference type="SUPFAM" id="SSF46785">
    <property type="entry name" value="Winged helix' DNA-binding domain"/>
    <property type="match status" value="1"/>
</dbReference>
<name>L8WZN2_THACA</name>
<feature type="compositionally biased region" description="Low complexity" evidence="4">
    <location>
        <begin position="488"/>
        <end position="503"/>
    </location>
</feature>
<feature type="region of interest" description="Disordered" evidence="4">
    <location>
        <begin position="466"/>
        <end position="506"/>
    </location>
</feature>
<feature type="region of interest" description="Disordered" evidence="4">
    <location>
        <begin position="217"/>
        <end position="296"/>
    </location>
</feature>
<dbReference type="GO" id="GO:0005634">
    <property type="term" value="C:nucleus"/>
    <property type="evidence" value="ECO:0007669"/>
    <property type="project" value="UniProtKB-SubCell"/>
</dbReference>
<sequence>MYMSLLSYLASDSDGLVSLDFMNSSPLLLAPSYNVPALPTSWARSPFRIAACHPPRPLPMSRAPHHQHSRSFPHNNPHLRIPSISSAPLAPPTLNIIAPRSPGPRLTIPADTPPPSALSPLSPLSPPSPVPTRGRTPNLSLDITALTVASGPNSASVSSAQASPLMSAATLVFNGGINSQTMLHPNYLNAPQSSQTQTQSPVQQNGLFTFDMQTNVTSHTSTSGHSRKRSVSGEPRNESPTRPNTGSGDSFDFLTSLMGGYDMPMSNGVSPNATGTGSGSPTTTSDPEPDVDMDGDFKDIDMGNGVFGGPGPGSSNAKPSNNNFVTKLFQYDLCRYVNKTPRSQRTSQDNQTWEFSHPKFLKGRVDLLDQIKRKALDNEPPGRNTRVELPAEVATQLRRMVQEHQSLKHALAEERARVEGLTDVVKILQALLTRFPLAKGLCIVPGQFPTDLLDPSENPPIYITSPPESPLPPPFSLSNGGTGTFAYSPTSSPTSPDFPQPQDGRGHVKRIRVEESSFPAGLGLDHGMNHHHSQHQASQDGARRLLRARSDSAPHGMGLGHYLTSAIPQQGRPRSGSSLSGYQPQAQPGGVKDEYSLSGMGLDLGAILTEKSAFKPASNLFARLGTREVATSPRFFLFNSRLYYNRMARNPASVVQDRSPISGMYGHDSIESLRAFQR</sequence>
<dbReference type="OrthoDB" id="60033at2759"/>
<feature type="region of interest" description="Disordered" evidence="4">
    <location>
        <begin position="98"/>
        <end position="138"/>
    </location>
</feature>
<feature type="compositionally biased region" description="Pro residues" evidence="4">
    <location>
        <begin position="111"/>
        <end position="130"/>
    </location>
</feature>
<dbReference type="EMBL" id="AFRT01000542">
    <property type="protein sequence ID" value="ELU43445.1"/>
    <property type="molecule type" value="Genomic_DNA"/>
</dbReference>
<keyword evidence="7" id="KW-1185">Reference proteome</keyword>
<evidence type="ECO:0000256" key="1">
    <source>
        <dbReference type="ARBA" id="ARBA00004123"/>
    </source>
</evidence>
<feature type="domain" description="HSF-type DNA-binding" evidence="5">
    <location>
        <begin position="322"/>
        <end position="374"/>
    </location>
</feature>